<dbReference type="PANTHER" id="PTHR24305">
    <property type="entry name" value="CYTOCHROME P450"/>
    <property type="match status" value="1"/>
</dbReference>
<dbReference type="AlphaFoldDB" id="M3D853"/>
<accession>M3D853</accession>
<dbReference type="InterPro" id="IPR017972">
    <property type="entry name" value="Cyt_P450_CS"/>
</dbReference>
<dbReference type="HOGENOM" id="CLU_001570_14_2_1"/>
<keyword evidence="9" id="KW-1185">Reference proteome</keyword>
<dbReference type="eggNOG" id="KOG0158">
    <property type="taxonomic scope" value="Eukaryota"/>
</dbReference>
<dbReference type="Proteomes" id="UP000016931">
    <property type="component" value="Unassembled WGS sequence"/>
</dbReference>
<dbReference type="Pfam" id="PF00067">
    <property type="entry name" value="p450"/>
    <property type="match status" value="1"/>
</dbReference>
<dbReference type="GO" id="GO:0016705">
    <property type="term" value="F:oxidoreductase activity, acting on paired donors, with incorporation or reduction of molecular oxygen"/>
    <property type="evidence" value="ECO:0007669"/>
    <property type="project" value="InterPro"/>
</dbReference>
<evidence type="ECO:0000313" key="9">
    <source>
        <dbReference type="Proteomes" id="UP000016931"/>
    </source>
</evidence>
<gene>
    <name evidence="8" type="ORF">SEPMUDRAFT_62043</name>
</gene>
<comment type="cofactor">
    <cofactor evidence="1 6">
        <name>heme</name>
        <dbReference type="ChEBI" id="CHEBI:30413"/>
    </cofactor>
</comment>
<dbReference type="EMBL" id="KB456262">
    <property type="protein sequence ID" value="EMF14049.1"/>
    <property type="molecule type" value="Genomic_DNA"/>
</dbReference>
<evidence type="ECO:0000256" key="4">
    <source>
        <dbReference type="ARBA" id="ARBA00023002"/>
    </source>
</evidence>
<organism evidence="8 9">
    <name type="scientific">Sphaerulina musiva (strain SO2202)</name>
    <name type="common">Poplar stem canker fungus</name>
    <name type="synonym">Septoria musiva</name>
    <dbReference type="NCBI Taxonomy" id="692275"/>
    <lineage>
        <taxon>Eukaryota</taxon>
        <taxon>Fungi</taxon>
        <taxon>Dikarya</taxon>
        <taxon>Ascomycota</taxon>
        <taxon>Pezizomycotina</taxon>
        <taxon>Dothideomycetes</taxon>
        <taxon>Dothideomycetidae</taxon>
        <taxon>Mycosphaerellales</taxon>
        <taxon>Mycosphaerellaceae</taxon>
        <taxon>Sphaerulina</taxon>
    </lineage>
</organism>
<comment type="similarity">
    <text evidence="2 7">Belongs to the cytochrome P450 family.</text>
</comment>
<evidence type="ECO:0000256" key="3">
    <source>
        <dbReference type="ARBA" id="ARBA00022723"/>
    </source>
</evidence>
<keyword evidence="4 7" id="KW-0560">Oxidoreductase</keyword>
<protein>
    <submittedName>
        <fullName evidence="8">Cytochrome P450</fullName>
    </submittedName>
</protein>
<keyword evidence="7" id="KW-0503">Monooxygenase</keyword>
<dbReference type="GeneID" id="27906722"/>
<evidence type="ECO:0000256" key="7">
    <source>
        <dbReference type="RuleBase" id="RU000461"/>
    </source>
</evidence>
<dbReference type="InterPro" id="IPR050121">
    <property type="entry name" value="Cytochrome_P450_monoxygenase"/>
</dbReference>
<evidence type="ECO:0000256" key="5">
    <source>
        <dbReference type="ARBA" id="ARBA00023004"/>
    </source>
</evidence>
<dbReference type="STRING" id="692275.M3D853"/>
<sequence>MMELSATRLILAAAAIFLLVQIGQILYNVFLSPLSKIPGPWYASISAIPTRLYTTVLRRQAHYCHDLHQRYGPFVRTAPNEVLISDPVAFKEIHRIGGRFYKTKFYRFLNPNKPGEPPYGLFQMTDPVKHAAHRKLLARGFTQAYLRSNWEGTVHKKVELLLTQMKTEAKTTSGEVDLVKWLPLFAGDVVAELMFGEAFHMLERGQQDEMLLRFQRNNRGNMFAYSFPWLYAIVKHIPYPKLQAMFQGNPVVLQRGKKAVENSKAKSTSKNIFSKVLADAAKEDAILSDEELVIEAATFIFAGTDTTATTLMYLIWAVLSNPTIQVELEKEVAALTEPYTDEQLETLPFLNAVIKETMRLYGAAPAALPRITPPGGTILGGYHIPAGTIVATQAWTMHRDPSIYENPDLYDPSRWLSGLASRDDVKASWSPFGAGSRICIGSNLAYMELRLATAAFFRKCPKARLAPSTTPESMEIENAFLIAPVAHACKIVI</sequence>
<dbReference type="RefSeq" id="XP_016762170.1">
    <property type="nucleotide sequence ID" value="XM_016909585.1"/>
</dbReference>
<dbReference type="GO" id="GO:0005506">
    <property type="term" value="F:iron ion binding"/>
    <property type="evidence" value="ECO:0007669"/>
    <property type="project" value="InterPro"/>
</dbReference>
<dbReference type="PANTHER" id="PTHR24305:SF96">
    <property type="entry name" value="CYTOCHROME P450 MONOOXYGENASE STCB-RELATED"/>
    <property type="match status" value="1"/>
</dbReference>
<proteinExistence type="inferred from homology"/>
<evidence type="ECO:0000256" key="2">
    <source>
        <dbReference type="ARBA" id="ARBA00010617"/>
    </source>
</evidence>
<dbReference type="CDD" id="cd11059">
    <property type="entry name" value="CYP_fungal"/>
    <property type="match status" value="1"/>
</dbReference>
<feature type="binding site" description="axial binding residue" evidence="6">
    <location>
        <position position="439"/>
    </location>
    <ligand>
        <name>heme</name>
        <dbReference type="ChEBI" id="CHEBI:30413"/>
    </ligand>
    <ligandPart>
        <name>Fe</name>
        <dbReference type="ChEBI" id="CHEBI:18248"/>
    </ligandPart>
</feature>
<dbReference type="InterPro" id="IPR036396">
    <property type="entry name" value="Cyt_P450_sf"/>
</dbReference>
<reference evidence="8 9" key="1">
    <citation type="journal article" date="2012" name="PLoS Pathog.">
        <title>Diverse lifestyles and strategies of plant pathogenesis encoded in the genomes of eighteen Dothideomycetes fungi.</title>
        <authorList>
            <person name="Ohm R.A."/>
            <person name="Feau N."/>
            <person name="Henrissat B."/>
            <person name="Schoch C.L."/>
            <person name="Horwitz B.A."/>
            <person name="Barry K.W."/>
            <person name="Condon B.J."/>
            <person name="Copeland A.C."/>
            <person name="Dhillon B."/>
            <person name="Glaser F."/>
            <person name="Hesse C.N."/>
            <person name="Kosti I."/>
            <person name="LaButti K."/>
            <person name="Lindquist E.A."/>
            <person name="Lucas S."/>
            <person name="Salamov A.A."/>
            <person name="Bradshaw R.E."/>
            <person name="Ciuffetti L."/>
            <person name="Hamelin R.C."/>
            <person name="Kema G.H.J."/>
            <person name="Lawrence C."/>
            <person name="Scott J.A."/>
            <person name="Spatafora J.W."/>
            <person name="Turgeon B.G."/>
            <person name="de Wit P.J.G.M."/>
            <person name="Zhong S."/>
            <person name="Goodwin S.B."/>
            <person name="Grigoriev I.V."/>
        </authorList>
    </citation>
    <scope>NUCLEOTIDE SEQUENCE [LARGE SCALE GENOMIC DNA]</scope>
    <source>
        <strain evidence="8 9">SO2202</strain>
    </source>
</reference>
<keyword evidence="5 6" id="KW-0408">Iron</keyword>
<dbReference type="InterPro" id="IPR002401">
    <property type="entry name" value="Cyt_P450_E_grp-I"/>
</dbReference>
<dbReference type="PROSITE" id="PS00086">
    <property type="entry name" value="CYTOCHROME_P450"/>
    <property type="match status" value="1"/>
</dbReference>
<dbReference type="PRINTS" id="PR00385">
    <property type="entry name" value="P450"/>
</dbReference>
<dbReference type="InterPro" id="IPR001128">
    <property type="entry name" value="Cyt_P450"/>
</dbReference>
<dbReference type="GO" id="GO:0020037">
    <property type="term" value="F:heme binding"/>
    <property type="evidence" value="ECO:0007669"/>
    <property type="project" value="InterPro"/>
</dbReference>
<dbReference type="Gene3D" id="1.10.630.10">
    <property type="entry name" value="Cytochrome P450"/>
    <property type="match status" value="1"/>
</dbReference>
<name>M3D853_SPHMS</name>
<dbReference type="SUPFAM" id="SSF48264">
    <property type="entry name" value="Cytochrome P450"/>
    <property type="match status" value="1"/>
</dbReference>
<dbReference type="OrthoDB" id="1470350at2759"/>
<evidence type="ECO:0000256" key="6">
    <source>
        <dbReference type="PIRSR" id="PIRSR602401-1"/>
    </source>
</evidence>
<dbReference type="PRINTS" id="PR00463">
    <property type="entry name" value="EP450I"/>
</dbReference>
<keyword evidence="6 7" id="KW-0349">Heme</keyword>
<dbReference type="OMA" id="MIINVYS"/>
<dbReference type="GO" id="GO:0004497">
    <property type="term" value="F:monooxygenase activity"/>
    <property type="evidence" value="ECO:0007669"/>
    <property type="project" value="UniProtKB-KW"/>
</dbReference>
<evidence type="ECO:0000313" key="8">
    <source>
        <dbReference type="EMBL" id="EMF14049.1"/>
    </source>
</evidence>
<keyword evidence="3 6" id="KW-0479">Metal-binding</keyword>
<evidence type="ECO:0000256" key="1">
    <source>
        <dbReference type="ARBA" id="ARBA00001971"/>
    </source>
</evidence>